<evidence type="ECO:0000313" key="1">
    <source>
        <dbReference type="EMBL" id="AOW47165.1"/>
    </source>
</evidence>
<organism evidence="1 2">
    <name type="scientific">Acetobacter ascendens</name>
    <dbReference type="NCBI Taxonomy" id="481146"/>
    <lineage>
        <taxon>Bacteria</taxon>
        <taxon>Pseudomonadati</taxon>
        <taxon>Pseudomonadota</taxon>
        <taxon>Alphaproteobacteria</taxon>
        <taxon>Acetobacterales</taxon>
        <taxon>Acetobacteraceae</taxon>
        <taxon>Acetobacter</taxon>
    </lineage>
</organism>
<accession>A0A1D8QXV2</accession>
<dbReference type="GeneID" id="66351652"/>
<reference evidence="2" key="1">
    <citation type="submission" date="2016-04" db="EMBL/GenBank/DDBJ databases">
        <authorList>
            <person name="Jeon C.O."/>
            <person name="Cho G.Y."/>
            <person name="Jeong H.I."/>
            <person name="Kim K.H."/>
        </authorList>
    </citation>
    <scope>NUCLEOTIDE SEQUENCE [LARGE SCALE GENOMIC DNA]</scope>
    <source>
        <strain evidence="2">LMG 1590</strain>
    </source>
</reference>
<dbReference type="EMBL" id="CP015164">
    <property type="protein sequence ID" value="AOW47165.1"/>
    <property type="molecule type" value="Genomic_DNA"/>
</dbReference>
<dbReference type="Proteomes" id="UP000175973">
    <property type="component" value="Chromosome"/>
</dbReference>
<dbReference type="RefSeq" id="WP_019089159.1">
    <property type="nucleotide sequence ID" value="NZ_CP015164.1"/>
</dbReference>
<proteinExistence type="predicted"/>
<dbReference type="AlphaFoldDB" id="A0A1D8QXV2"/>
<evidence type="ECO:0000313" key="2">
    <source>
        <dbReference type="Proteomes" id="UP000175973"/>
    </source>
</evidence>
<protein>
    <submittedName>
        <fullName evidence="1">Uncharacterized protein</fullName>
    </submittedName>
</protein>
<dbReference type="KEGG" id="aasc:A4S02_10735"/>
<gene>
    <name evidence="1" type="ORF">A4S02_10735</name>
</gene>
<keyword evidence="2" id="KW-1185">Reference proteome</keyword>
<sequence>MEFVLTAWSERALNEHERPHKDMPMMEITAEWDILPTSAPKDLSDPRRIKGAMKWTAPMTPDLSPKERTAWLKKILREALDNKQPPRLTSSQEQ</sequence>
<name>A0A1D8QXV2_9PROT</name>